<keyword evidence="1" id="KW-0732">Signal</keyword>
<dbReference type="Proteomes" id="UP001152759">
    <property type="component" value="Chromosome 2"/>
</dbReference>
<accession>A0A9P0CAE2</accession>
<evidence type="ECO:0000313" key="2">
    <source>
        <dbReference type="EMBL" id="CAH0766192.1"/>
    </source>
</evidence>
<evidence type="ECO:0000313" key="3">
    <source>
        <dbReference type="Proteomes" id="UP001152759"/>
    </source>
</evidence>
<protein>
    <submittedName>
        <fullName evidence="2">Uncharacterized protein</fullName>
    </submittedName>
</protein>
<evidence type="ECO:0000256" key="1">
    <source>
        <dbReference type="SAM" id="SignalP"/>
    </source>
</evidence>
<reference evidence="2" key="1">
    <citation type="submission" date="2021-12" db="EMBL/GenBank/DDBJ databases">
        <authorList>
            <person name="King R."/>
        </authorList>
    </citation>
    <scope>NUCLEOTIDE SEQUENCE</scope>
</reference>
<dbReference type="AlphaFoldDB" id="A0A9P0CAE2"/>
<organism evidence="2 3">
    <name type="scientific">Bemisia tabaci</name>
    <name type="common">Sweetpotato whitefly</name>
    <name type="synonym">Aleurodes tabaci</name>
    <dbReference type="NCBI Taxonomy" id="7038"/>
    <lineage>
        <taxon>Eukaryota</taxon>
        <taxon>Metazoa</taxon>
        <taxon>Ecdysozoa</taxon>
        <taxon>Arthropoda</taxon>
        <taxon>Hexapoda</taxon>
        <taxon>Insecta</taxon>
        <taxon>Pterygota</taxon>
        <taxon>Neoptera</taxon>
        <taxon>Paraneoptera</taxon>
        <taxon>Hemiptera</taxon>
        <taxon>Sternorrhyncha</taxon>
        <taxon>Aleyrodoidea</taxon>
        <taxon>Aleyrodidae</taxon>
        <taxon>Aleyrodinae</taxon>
        <taxon>Bemisia</taxon>
    </lineage>
</organism>
<proteinExistence type="predicted"/>
<feature type="chain" id="PRO_5040481429" evidence="1">
    <location>
        <begin position="19"/>
        <end position="139"/>
    </location>
</feature>
<dbReference type="EMBL" id="OU963863">
    <property type="protein sequence ID" value="CAH0766192.1"/>
    <property type="molecule type" value="Genomic_DNA"/>
</dbReference>
<gene>
    <name evidence="2" type="ORF">BEMITA_LOCUS4197</name>
</gene>
<feature type="signal peptide" evidence="1">
    <location>
        <begin position="1"/>
        <end position="18"/>
    </location>
</feature>
<sequence length="139" mass="15116">MLSYQVLIVTICLTVSEASNIAYSHQVPAPPVAPTAFYTFQPYSTLGLVPTTYTYAQKLAAPLPLAIPFTRGVSFYPQRAGFQRLAARLPQQPLFVVPLQGQSRSPLPASPLLTLAQRPIVVPQLYTAASIRQGHTQHG</sequence>
<keyword evidence="3" id="KW-1185">Reference proteome</keyword>
<name>A0A9P0CAE2_BEMTA</name>